<dbReference type="SUPFAM" id="SSF49764">
    <property type="entry name" value="HSP20-like chaperones"/>
    <property type="match status" value="1"/>
</dbReference>
<dbReference type="EMBL" id="JABAYA010000029">
    <property type="protein sequence ID" value="KAF7729012.1"/>
    <property type="molecule type" value="Genomic_DNA"/>
</dbReference>
<evidence type="ECO:0000259" key="4">
    <source>
        <dbReference type="PROSITE" id="PS01031"/>
    </source>
</evidence>
<keyword evidence="1" id="KW-0346">Stress response</keyword>
<dbReference type="AlphaFoldDB" id="A0A8H7BWM1"/>
<evidence type="ECO:0000256" key="1">
    <source>
        <dbReference type="ARBA" id="ARBA00023016"/>
    </source>
</evidence>
<name>A0A8H7BWM1_9FUNG</name>
<keyword evidence="6" id="KW-1185">Reference proteome</keyword>
<evidence type="ECO:0000313" key="6">
    <source>
        <dbReference type="Proteomes" id="UP000605846"/>
    </source>
</evidence>
<feature type="domain" description="SHSP" evidence="4">
    <location>
        <begin position="26"/>
        <end position="144"/>
    </location>
</feature>
<comment type="similarity">
    <text evidence="2 3">Belongs to the small heat shock protein (HSP20) family.</text>
</comment>
<reference evidence="5" key="1">
    <citation type="submission" date="2020-01" db="EMBL/GenBank/DDBJ databases">
        <title>Genome Sequencing of Three Apophysomyces-Like Fungal Strains Confirms a Novel Fungal Genus in the Mucoromycota with divergent Burkholderia-like Endosymbiotic Bacteria.</title>
        <authorList>
            <person name="Stajich J.E."/>
            <person name="Macias A.M."/>
            <person name="Carter-House D."/>
            <person name="Lovett B."/>
            <person name="Kasson L.R."/>
            <person name="Berry K."/>
            <person name="Grigoriev I."/>
            <person name="Chang Y."/>
            <person name="Spatafora J."/>
            <person name="Kasson M.T."/>
        </authorList>
    </citation>
    <scope>NUCLEOTIDE SEQUENCE</scope>
    <source>
        <strain evidence="5">NRRL A-21654</strain>
    </source>
</reference>
<evidence type="ECO:0000313" key="5">
    <source>
        <dbReference type="EMBL" id="KAF7729012.1"/>
    </source>
</evidence>
<dbReference type="PANTHER" id="PTHR11527">
    <property type="entry name" value="HEAT-SHOCK PROTEIN 20 FAMILY MEMBER"/>
    <property type="match status" value="1"/>
</dbReference>
<comment type="caution">
    <text evidence="5">The sequence shown here is derived from an EMBL/GenBank/DDBJ whole genome shotgun (WGS) entry which is preliminary data.</text>
</comment>
<evidence type="ECO:0000256" key="2">
    <source>
        <dbReference type="PROSITE-ProRule" id="PRU00285"/>
    </source>
</evidence>
<dbReference type="Proteomes" id="UP000605846">
    <property type="component" value="Unassembled WGS sequence"/>
</dbReference>
<organism evidence="5 6">
    <name type="scientific">Apophysomyces ossiformis</name>
    <dbReference type="NCBI Taxonomy" id="679940"/>
    <lineage>
        <taxon>Eukaryota</taxon>
        <taxon>Fungi</taxon>
        <taxon>Fungi incertae sedis</taxon>
        <taxon>Mucoromycota</taxon>
        <taxon>Mucoromycotina</taxon>
        <taxon>Mucoromycetes</taxon>
        <taxon>Mucorales</taxon>
        <taxon>Mucorineae</taxon>
        <taxon>Mucoraceae</taxon>
        <taxon>Apophysomyces</taxon>
    </lineage>
</organism>
<sequence length="144" mass="16102">MLYDTLNDINTVFNILDSPSISVCRKATRPRHPTTDIIETNVAYEIHAELPGVDKKDINVEWKDDNTLVVQSKIGSSADASSDVSEEKKPVRRWLTERTTGSFSRSFVFPNKVNQDAITASHKDGLLTIIVPKMEKTTTQIAVQ</sequence>
<dbReference type="InterPro" id="IPR008978">
    <property type="entry name" value="HSP20-like_chaperone"/>
</dbReference>
<dbReference type="PROSITE" id="PS01031">
    <property type="entry name" value="SHSP"/>
    <property type="match status" value="1"/>
</dbReference>
<accession>A0A8H7BWM1</accession>
<dbReference type="Pfam" id="PF00011">
    <property type="entry name" value="HSP20"/>
    <property type="match status" value="1"/>
</dbReference>
<dbReference type="InterPro" id="IPR002068">
    <property type="entry name" value="A-crystallin/Hsp20_dom"/>
</dbReference>
<protein>
    <recommendedName>
        <fullName evidence="4">SHSP domain-containing protein</fullName>
    </recommendedName>
</protein>
<evidence type="ECO:0000256" key="3">
    <source>
        <dbReference type="RuleBase" id="RU003616"/>
    </source>
</evidence>
<dbReference type="OrthoDB" id="1431247at2759"/>
<dbReference type="InterPro" id="IPR031107">
    <property type="entry name" value="Small_HSP"/>
</dbReference>
<proteinExistence type="inferred from homology"/>
<dbReference type="Gene3D" id="2.60.40.790">
    <property type="match status" value="1"/>
</dbReference>
<gene>
    <name evidence="5" type="ORF">EC973_005043</name>
</gene>